<dbReference type="SMART" id="SM00360">
    <property type="entry name" value="RRM"/>
    <property type="match status" value="1"/>
</dbReference>
<keyword evidence="1 2" id="KW-0694">RNA-binding</keyword>
<sequence>MSEVSNQGQSSSIPTESLQSQPTVHVVPIPISSHSQHGSTATSPVPSKSSTPDNPTHAPRFGTLIANRIFVGGITYDTNDSALKEYFSKFGHVKEAKIICDRAGVSKGYGFITFETQEEATRIQDEYKNSNNLIFRDKKLNIGPAVRKQQTYSKNIMDAVPYSNGMVVHNPGYSYTYQNGMAYFHGDNPLGNAQIPHATIPPAGLYQPYPFPIVMQPPAQATQYLPAPQAPQFPTPVYQQPSPNTQQWNASGQWRWTPQSPPMNAPNMVPMYPMSPQANEVIYPSHPYQPEMTELPMDMPVMQAQAESAIVPAGMDQQATMNRPYVPDVAYHEAMNVIPRVNTMKMNGPKKSFVSRGRQRSTPLRNSKPGGYSSVNGAGMNILTKDEMKMDGVGMVSSPTLEK</sequence>
<dbReference type="GeneID" id="102801643"/>
<feature type="region of interest" description="Disordered" evidence="3">
    <location>
        <begin position="1"/>
        <end position="59"/>
    </location>
</feature>
<dbReference type="PANTHER" id="PTHR11176">
    <property type="entry name" value="BOULE-RELATED"/>
    <property type="match status" value="1"/>
</dbReference>
<reference evidence="6" key="1">
    <citation type="submission" date="2025-08" db="UniProtKB">
        <authorList>
            <consortium name="RefSeq"/>
        </authorList>
    </citation>
    <scope>IDENTIFICATION</scope>
    <source>
        <tissue evidence="6">Testes</tissue>
    </source>
</reference>
<evidence type="ECO:0000313" key="6">
    <source>
        <dbReference type="RefSeq" id="XP_006818817.1"/>
    </source>
</evidence>
<dbReference type="InterPro" id="IPR034988">
    <property type="entry name" value="DAZ_BOULE_RRM"/>
</dbReference>
<feature type="compositionally biased region" description="Polar residues" evidence="3">
    <location>
        <begin position="1"/>
        <end position="23"/>
    </location>
</feature>
<dbReference type="Pfam" id="PF00076">
    <property type="entry name" value="RRM_1"/>
    <property type="match status" value="1"/>
</dbReference>
<dbReference type="InterPro" id="IPR012677">
    <property type="entry name" value="Nucleotide-bd_a/b_plait_sf"/>
</dbReference>
<dbReference type="Gene3D" id="3.30.70.330">
    <property type="match status" value="1"/>
</dbReference>
<dbReference type="PROSITE" id="PS50102">
    <property type="entry name" value="RRM"/>
    <property type="match status" value="1"/>
</dbReference>
<feature type="region of interest" description="Disordered" evidence="3">
    <location>
        <begin position="346"/>
        <end position="378"/>
    </location>
</feature>
<proteinExistence type="predicted"/>
<organism evidence="5 6">
    <name type="scientific">Saccoglossus kowalevskii</name>
    <name type="common">Acorn worm</name>
    <dbReference type="NCBI Taxonomy" id="10224"/>
    <lineage>
        <taxon>Eukaryota</taxon>
        <taxon>Metazoa</taxon>
        <taxon>Hemichordata</taxon>
        <taxon>Enteropneusta</taxon>
        <taxon>Harrimaniidae</taxon>
        <taxon>Saccoglossus</taxon>
    </lineage>
</organism>
<evidence type="ECO:0000256" key="3">
    <source>
        <dbReference type="SAM" id="MobiDB-lite"/>
    </source>
</evidence>
<evidence type="ECO:0000256" key="2">
    <source>
        <dbReference type="PROSITE-ProRule" id="PRU00176"/>
    </source>
</evidence>
<dbReference type="PANTHER" id="PTHR11176:SF57">
    <property type="entry name" value="PROTEIN BOULE"/>
    <property type="match status" value="1"/>
</dbReference>
<keyword evidence="5" id="KW-1185">Reference proteome</keyword>
<dbReference type="RefSeq" id="XP_006818817.1">
    <property type="nucleotide sequence ID" value="XM_006818754.1"/>
</dbReference>
<feature type="domain" description="RRM" evidence="4">
    <location>
        <begin position="67"/>
        <end position="147"/>
    </location>
</feature>
<feature type="compositionally biased region" description="Polar residues" evidence="3">
    <location>
        <begin position="32"/>
        <end position="54"/>
    </location>
</feature>
<dbReference type="SUPFAM" id="SSF54928">
    <property type="entry name" value="RNA-binding domain, RBD"/>
    <property type="match status" value="1"/>
</dbReference>
<dbReference type="Proteomes" id="UP000694865">
    <property type="component" value="Unplaced"/>
</dbReference>
<evidence type="ECO:0000259" key="4">
    <source>
        <dbReference type="PROSITE" id="PS50102"/>
    </source>
</evidence>
<dbReference type="CDD" id="cd12412">
    <property type="entry name" value="RRM_DAZL_BOULE"/>
    <property type="match status" value="1"/>
</dbReference>
<dbReference type="InterPro" id="IPR000504">
    <property type="entry name" value="RRM_dom"/>
</dbReference>
<evidence type="ECO:0000256" key="1">
    <source>
        <dbReference type="ARBA" id="ARBA00022884"/>
    </source>
</evidence>
<protein>
    <submittedName>
        <fullName evidence="6">Protein boule-like</fullName>
    </submittedName>
</protein>
<gene>
    <name evidence="6" type="primary">LOC102801643</name>
</gene>
<accession>A0ABM0MFM6</accession>
<dbReference type="InterPro" id="IPR035979">
    <property type="entry name" value="RBD_domain_sf"/>
</dbReference>
<name>A0ABM0MFM6_SACKO</name>
<evidence type="ECO:0000313" key="5">
    <source>
        <dbReference type="Proteomes" id="UP000694865"/>
    </source>
</evidence>